<dbReference type="Proteomes" id="UP001500051">
    <property type="component" value="Unassembled WGS sequence"/>
</dbReference>
<sequence length="115" mass="12443">MWTGPPKTEAGRPENVYSLDTTGLTQVKDAQGSLRILLKPGTSFALPDGKRRIEMTGVTPLGEVAARWHLGFVVLEIICNSGRLRNLPDLRFGVGDACLEPGSLRCAFGLHQAAR</sequence>
<proteinExistence type="predicted"/>
<name>A0ABP7DL69_9ACTN</name>
<evidence type="ECO:0000313" key="1">
    <source>
        <dbReference type="EMBL" id="GAA3704835.1"/>
    </source>
</evidence>
<organism evidence="1 2">
    <name type="scientific">Microlunatus aurantiacus</name>
    <dbReference type="NCBI Taxonomy" id="446786"/>
    <lineage>
        <taxon>Bacteria</taxon>
        <taxon>Bacillati</taxon>
        <taxon>Actinomycetota</taxon>
        <taxon>Actinomycetes</taxon>
        <taxon>Propionibacteriales</taxon>
        <taxon>Propionibacteriaceae</taxon>
        <taxon>Microlunatus</taxon>
    </lineage>
</organism>
<reference evidence="2" key="1">
    <citation type="journal article" date="2019" name="Int. J. Syst. Evol. Microbiol.">
        <title>The Global Catalogue of Microorganisms (GCM) 10K type strain sequencing project: providing services to taxonomists for standard genome sequencing and annotation.</title>
        <authorList>
            <consortium name="The Broad Institute Genomics Platform"/>
            <consortium name="The Broad Institute Genome Sequencing Center for Infectious Disease"/>
            <person name="Wu L."/>
            <person name="Ma J."/>
        </authorList>
    </citation>
    <scope>NUCLEOTIDE SEQUENCE [LARGE SCALE GENOMIC DNA]</scope>
    <source>
        <strain evidence="2">JCM 16548</strain>
    </source>
</reference>
<protein>
    <submittedName>
        <fullName evidence="1">Uncharacterized protein</fullName>
    </submittedName>
</protein>
<dbReference type="EMBL" id="BAAAYX010000007">
    <property type="protein sequence ID" value="GAA3704835.1"/>
    <property type="molecule type" value="Genomic_DNA"/>
</dbReference>
<accession>A0ABP7DL69</accession>
<comment type="caution">
    <text evidence="1">The sequence shown here is derived from an EMBL/GenBank/DDBJ whole genome shotgun (WGS) entry which is preliminary data.</text>
</comment>
<evidence type="ECO:0000313" key="2">
    <source>
        <dbReference type="Proteomes" id="UP001500051"/>
    </source>
</evidence>
<dbReference type="RefSeq" id="WP_344812490.1">
    <property type="nucleotide sequence ID" value="NZ_BAAAYX010000007.1"/>
</dbReference>
<keyword evidence="2" id="KW-1185">Reference proteome</keyword>
<gene>
    <name evidence="1" type="ORF">GCM10022204_22850</name>
</gene>